<evidence type="ECO:0000256" key="1">
    <source>
        <dbReference type="SAM" id="MobiDB-lite"/>
    </source>
</evidence>
<feature type="compositionally biased region" description="Basic and acidic residues" evidence="1">
    <location>
        <begin position="1"/>
        <end position="20"/>
    </location>
</feature>
<dbReference type="GeneID" id="6349160"/>
<comment type="caution">
    <text evidence="2">The sequence shown here is derived from an EMBL/GenBank/DDBJ whole genome shotgun (WGS) entry which is preliminary data.</text>
</comment>
<dbReference type="Proteomes" id="UP000245464">
    <property type="component" value="Chromosome 7"/>
</dbReference>
<proteinExistence type="predicted"/>
<dbReference type="KEGG" id="ptrr:6349160"/>
<dbReference type="RefSeq" id="XP_001941179.2">
    <property type="nucleotide sequence ID" value="XM_001941144.2"/>
</dbReference>
<protein>
    <submittedName>
        <fullName evidence="2">Uncharacterized protein</fullName>
    </submittedName>
</protein>
<feature type="region of interest" description="Disordered" evidence="1">
    <location>
        <begin position="1"/>
        <end position="56"/>
    </location>
</feature>
<name>A0A5M9KYV8_9PLEO</name>
<dbReference type="AlphaFoldDB" id="A0A5M9KYV8"/>
<dbReference type="EMBL" id="NQIK02000007">
    <property type="protein sequence ID" value="KAF7568509.1"/>
    <property type="molecule type" value="Genomic_DNA"/>
</dbReference>
<evidence type="ECO:0000313" key="2">
    <source>
        <dbReference type="EMBL" id="KAF7568509.1"/>
    </source>
</evidence>
<organism evidence="2 3">
    <name type="scientific">Pyrenophora tritici-repentis</name>
    <dbReference type="NCBI Taxonomy" id="45151"/>
    <lineage>
        <taxon>Eukaryota</taxon>
        <taxon>Fungi</taxon>
        <taxon>Dikarya</taxon>
        <taxon>Ascomycota</taxon>
        <taxon>Pezizomycotina</taxon>
        <taxon>Dothideomycetes</taxon>
        <taxon>Pleosporomycetidae</taxon>
        <taxon>Pleosporales</taxon>
        <taxon>Pleosporineae</taxon>
        <taxon>Pleosporaceae</taxon>
        <taxon>Pyrenophora</taxon>
    </lineage>
</organism>
<accession>A0A5M9KYV8</accession>
<feature type="compositionally biased region" description="Polar residues" evidence="1">
    <location>
        <begin position="41"/>
        <end position="56"/>
    </location>
</feature>
<sequence>MAVEPKHADTDKNDGDETKRSSHGLSPLESSEQPAGLLTPPQDSAPTSPLQASSPPQIEISRWIEEMYYRVGFGNDSNPGFVGWKKFLAELLAMKPAVEHAQVKSELTW</sequence>
<evidence type="ECO:0000313" key="3">
    <source>
        <dbReference type="Proteomes" id="UP000245464"/>
    </source>
</evidence>
<reference evidence="2 3" key="1">
    <citation type="journal article" date="2018" name="BMC Genomics">
        <title>Comparative genomics of the wheat fungal pathogen Pyrenophora tritici-repentis reveals chromosomal variations and genome plasticity.</title>
        <authorList>
            <person name="Moolhuijzen P."/>
            <person name="See P.T."/>
            <person name="Hane J.K."/>
            <person name="Shi G."/>
            <person name="Liu Z."/>
            <person name="Oliver R.P."/>
            <person name="Moffat C.S."/>
        </authorList>
    </citation>
    <scope>NUCLEOTIDE SEQUENCE [LARGE SCALE GENOMIC DNA]</scope>
    <source>
        <strain evidence="2">M4</strain>
    </source>
</reference>
<gene>
    <name evidence="2" type="ORF">PtrM4_131220</name>
</gene>